<dbReference type="Gene3D" id="1.20.120.1760">
    <property type="match status" value="1"/>
</dbReference>
<evidence type="ECO:0000313" key="3">
    <source>
        <dbReference type="EMBL" id="KKO11587.1"/>
    </source>
</evidence>
<sequence length="382" mass="41463">MTQITEQKPLQTELTRIVLSGGAGLLLFAGLLCALTTVNAALLFLTAAVALWLLGWQQTRKRLPLNRANPSAPLYPTLGWANRMTLGRGWLIAVTGGFLLIPGVLITHPVLLWTAAALYSIAAILDRADGFVARRSKQTSLLGGELDTVFDALGLLVAPLLALQHGKIHAAYLLVSVAYYLFVIGIRIRQQHNKPVYPLPPSPLRRTLAGFQMGYVAVVLWPPFQAQITVLAGFGFMVPLLTGFWVDWLLVSGRLRPQAHGTGNRFRQLHQLTQRWLLPAMRVAVVLSAYLIFVRPAMTLTPAEIVVAALIALAVLLMALGLAGRAGAVLLLMLLAWTVPAPIDSGPLLVCLFATVAILLLGCGRFSLWQADDDWVNRQDGA</sequence>
<reference evidence="3" key="1">
    <citation type="journal article" date="2015" name="Nature">
        <title>Complex archaea that bridge the gap between prokaryotes and eukaryotes.</title>
        <authorList>
            <person name="Spang A."/>
            <person name="Saw J.H."/>
            <person name="Jorgensen S.L."/>
            <person name="Zaremba-Niedzwiedzka K."/>
            <person name="Martijn J."/>
            <person name="Lind A.E."/>
            <person name="van Eijk R."/>
            <person name="Schleper C."/>
            <person name="Guy L."/>
            <person name="Ettema T.J."/>
        </authorList>
    </citation>
    <scope>NUCLEOTIDE SEQUENCE</scope>
</reference>
<feature type="transmembrane region" description="Helical" evidence="2">
    <location>
        <begin position="25"/>
        <end position="54"/>
    </location>
</feature>
<dbReference type="Pfam" id="PF01066">
    <property type="entry name" value="CDP-OH_P_transf"/>
    <property type="match status" value="1"/>
</dbReference>
<keyword evidence="2" id="KW-0812">Transmembrane</keyword>
<evidence type="ECO:0000256" key="1">
    <source>
        <dbReference type="ARBA" id="ARBA00022679"/>
    </source>
</evidence>
<evidence type="ECO:0008006" key="4">
    <source>
        <dbReference type="Google" id="ProtNLM"/>
    </source>
</evidence>
<dbReference type="InterPro" id="IPR000462">
    <property type="entry name" value="CDP-OH_P_trans"/>
</dbReference>
<dbReference type="PROSITE" id="PS00379">
    <property type="entry name" value="CDP_ALCOHOL_P_TRANSF"/>
    <property type="match status" value="1"/>
</dbReference>
<gene>
    <name evidence="3" type="ORF">LCGC14_0010800</name>
</gene>
<feature type="transmembrane region" description="Helical" evidence="2">
    <location>
        <begin position="230"/>
        <end position="251"/>
    </location>
</feature>
<dbReference type="GO" id="GO:0008654">
    <property type="term" value="P:phospholipid biosynthetic process"/>
    <property type="evidence" value="ECO:0007669"/>
    <property type="project" value="InterPro"/>
</dbReference>
<organism evidence="3">
    <name type="scientific">marine sediment metagenome</name>
    <dbReference type="NCBI Taxonomy" id="412755"/>
    <lineage>
        <taxon>unclassified sequences</taxon>
        <taxon>metagenomes</taxon>
        <taxon>ecological metagenomes</taxon>
    </lineage>
</organism>
<dbReference type="AlphaFoldDB" id="A0A0F9YH25"/>
<feature type="transmembrane region" description="Helical" evidence="2">
    <location>
        <begin position="305"/>
        <end position="336"/>
    </location>
</feature>
<protein>
    <recommendedName>
        <fullName evidence="4">CDP-alcohol phosphatidyltransferase</fullName>
    </recommendedName>
</protein>
<dbReference type="EMBL" id="LAZR01000002">
    <property type="protein sequence ID" value="KKO11587.1"/>
    <property type="molecule type" value="Genomic_DNA"/>
</dbReference>
<name>A0A0F9YH25_9ZZZZ</name>
<feature type="transmembrane region" description="Helical" evidence="2">
    <location>
        <begin position="85"/>
        <end position="104"/>
    </location>
</feature>
<feature type="transmembrane region" description="Helical" evidence="2">
    <location>
        <begin position="272"/>
        <end position="293"/>
    </location>
</feature>
<feature type="transmembrane region" description="Helical" evidence="2">
    <location>
        <begin position="168"/>
        <end position="186"/>
    </location>
</feature>
<evidence type="ECO:0000256" key="2">
    <source>
        <dbReference type="SAM" id="Phobius"/>
    </source>
</evidence>
<dbReference type="InterPro" id="IPR048254">
    <property type="entry name" value="CDP_ALCOHOL_P_TRANSF_CS"/>
</dbReference>
<keyword evidence="1" id="KW-0808">Transferase</keyword>
<keyword evidence="2" id="KW-0472">Membrane</keyword>
<keyword evidence="2" id="KW-1133">Transmembrane helix</keyword>
<feature type="transmembrane region" description="Helical" evidence="2">
    <location>
        <begin position="348"/>
        <end position="368"/>
    </location>
</feature>
<comment type="caution">
    <text evidence="3">The sequence shown here is derived from an EMBL/GenBank/DDBJ whole genome shotgun (WGS) entry which is preliminary data.</text>
</comment>
<proteinExistence type="predicted"/>
<accession>A0A0F9YH25</accession>
<dbReference type="GO" id="GO:0016020">
    <property type="term" value="C:membrane"/>
    <property type="evidence" value="ECO:0007669"/>
    <property type="project" value="InterPro"/>
</dbReference>
<dbReference type="InterPro" id="IPR043130">
    <property type="entry name" value="CDP-OH_PTrfase_TM_dom"/>
</dbReference>
<dbReference type="GO" id="GO:0016780">
    <property type="term" value="F:phosphotransferase activity, for other substituted phosphate groups"/>
    <property type="evidence" value="ECO:0007669"/>
    <property type="project" value="InterPro"/>
</dbReference>